<keyword evidence="6" id="KW-0733">Signal recognition particle</keyword>
<dbReference type="Gene3D" id="3.40.50.300">
    <property type="entry name" value="P-loop containing nucleotide triphosphate hydrolases"/>
    <property type="match status" value="1"/>
</dbReference>
<protein>
    <recommendedName>
        <fullName evidence="8">signal-recognition-particle GTPase</fullName>
        <ecNumber evidence="8">3.6.5.4</ecNumber>
    </recommendedName>
</protein>
<name>A0A6J6IAS3_9ZZZZ</name>
<dbReference type="InterPro" id="IPR027417">
    <property type="entry name" value="P-loop_NTPase"/>
</dbReference>
<keyword evidence="5" id="KW-0342">GTP-binding</keyword>
<reference evidence="11" key="1">
    <citation type="submission" date="2020-05" db="EMBL/GenBank/DDBJ databases">
        <authorList>
            <person name="Chiriac C."/>
            <person name="Salcher M."/>
            <person name="Ghai R."/>
            <person name="Kavagutti S V."/>
        </authorList>
    </citation>
    <scope>NUCLEOTIDE SEQUENCE</scope>
</reference>
<evidence type="ECO:0000256" key="2">
    <source>
        <dbReference type="ARBA" id="ARBA00022741"/>
    </source>
</evidence>
<comment type="similarity">
    <text evidence="1">Belongs to the GTP-binding SRP family. SRP54 subfamily.</text>
</comment>
<dbReference type="Pfam" id="PF00448">
    <property type="entry name" value="SRP54"/>
    <property type="match status" value="1"/>
</dbReference>
<dbReference type="InterPro" id="IPR000897">
    <property type="entry name" value="SRP54_GTPase_dom"/>
</dbReference>
<organism evidence="11">
    <name type="scientific">freshwater metagenome</name>
    <dbReference type="NCBI Taxonomy" id="449393"/>
    <lineage>
        <taxon>unclassified sequences</taxon>
        <taxon>metagenomes</taxon>
        <taxon>ecological metagenomes</taxon>
    </lineage>
</organism>
<evidence type="ECO:0000256" key="6">
    <source>
        <dbReference type="ARBA" id="ARBA00023135"/>
    </source>
</evidence>
<dbReference type="SMART" id="SM00963">
    <property type="entry name" value="SRP54_N"/>
    <property type="match status" value="1"/>
</dbReference>
<feature type="compositionally biased region" description="Gly residues" evidence="9">
    <location>
        <begin position="474"/>
        <end position="500"/>
    </location>
</feature>
<dbReference type="EC" id="3.6.5.4" evidence="8"/>
<dbReference type="SMART" id="SM00382">
    <property type="entry name" value="AAA"/>
    <property type="match status" value="1"/>
</dbReference>
<dbReference type="InterPro" id="IPR004780">
    <property type="entry name" value="SRP"/>
</dbReference>
<evidence type="ECO:0000256" key="1">
    <source>
        <dbReference type="ARBA" id="ARBA00005450"/>
    </source>
</evidence>
<feature type="compositionally biased region" description="Gly residues" evidence="9">
    <location>
        <begin position="445"/>
        <end position="456"/>
    </location>
</feature>
<dbReference type="GO" id="GO:0008312">
    <property type="term" value="F:7S RNA binding"/>
    <property type="evidence" value="ECO:0007669"/>
    <property type="project" value="InterPro"/>
</dbReference>
<evidence type="ECO:0000256" key="8">
    <source>
        <dbReference type="ARBA" id="ARBA00035672"/>
    </source>
</evidence>
<evidence type="ECO:0000256" key="3">
    <source>
        <dbReference type="ARBA" id="ARBA00022801"/>
    </source>
</evidence>
<dbReference type="Gene3D" id="1.10.260.30">
    <property type="entry name" value="Signal recognition particle, SRP54 subunit, M-domain"/>
    <property type="match status" value="1"/>
</dbReference>
<dbReference type="Pfam" id="PF02978">
    <property type="entry name" value="SRP_SPB"/>
    <property type="match status" value="1"/>
</dbReference>
<feature type="compositionally biased region" description="Basic residues" evidence="9">
    <location>
        <begin position="431"/>
        <end position="444"/>
    </location>
</feature>
<dbReference type="PROSITE" id="PS00300">
    <property type="entry name" value="SRP54"/>
    <property type="match status" value="1"/>
</dbReference>
<proteinExistence type="inferred from homology"/>
<dbReference type="Pfam" id="PF02881">
    <property type="entry name" value="SRP54_N"/>
    <property type="match status" value="1"/>
</dbReference>
<feature type="region of interest" description="Disordered" evidence="9">
    <location>
        <begin position="422"/>
        <end position="500"/>
    </location>
</feature>
<dbReference type="GO" id="GO:0006614">
    <property type="term" value="P:SRP-dependent cotranslational protein targeting to membrane"/>
    <property type="evidence" value="ECO:0007669"/>
    <property type="project" value="InterPro"/>
</dbReference>
<keyword evidence="4" id="KW-0694">RNA-binding</keyword>
<dbReference type="PANTHER" id="PTHR11564:SF5">
    <property type="entry name" value="SIGNAL RECOGNITION PARTICLE SUBUNIT SRP54"/>
    <property type="match status" value="1"/>
</dbReference>
<dbReference type="InterPro" id="IPR004125">
    <property type="entry name" value="Signal_recog_particle_SRP54_M"/>
</dbReference>
<dbReference type="PANTHER" id="PTHR11564">
    <property type="entry name" value="SIGNAL RECOGNITION PARTICLE 54K PROTEIN SRP54"/>
    <property type="match status" value="1"/>
</dbReference>
<dbReference type="CDD" id="cd18539">
    <property type="entry name" value="SRP_G"/>
    <property type="match status" value="1"/>
</dbReference>
<dbReference type="InterPro" id="IPR042101">
    <property type="entry name" value="SRP54_N_sf"/>
</dbReference>
<keyword evidence="7" id="KW-0687">Ribonucleoprotein</keyword>
<gene>
    <name evidence="11" type="ORF">UFOPK2000_00009</name>
    <name evidence="12" type="ORF">UFOPK3708_00225</name>
</gene>
<sequence>MFESLSDRFESVLGKLKGKGKLSEADVDEALREIRLALLEADVNFTVVKNFCARVRDRAVGEEVSKALNPGQQMVKIVNDELTATLGGETIRITYNAKPPTVVLMAGLQGSGKTTNSAKLARWFKSQGRHPLLVGADLQRPAAVEQLRTLGRQIEVPVFSEDSDPVQVAKNALTEARKTGRDIVIVDTAGRLAIDAELMDEVRWISEAVDPDYTFLVIDAMTGQDAVNTAEAFHATLELDGVILTKLDGDARGGAALSVKEVVGRPIAFTSTGEKLRDFDLFHPDRLAGRILGMGDMLTLIEKAEEVYEKDQAEEAATRLLEGQFTLEDFLDQMQQLKKMGPLSGVLGMMPGIPKEVKNAQIDDREIARVEAIIRSMTPAERVDPDLIDQSRRVRIANGSGTEPARVGELVKQFKEMSKMMKRMGGAGTKRLTKSRRKAAKGKSKGPGGRTSGGGRVAPKGKAPLRLPDFEADLGGGRPGGGLRLPGLPGGPDGDPFGLG</sequence>
<dbReference type="GO" id="GO:0005525">
    <property type="term" value="F:GTP binding"/>
    <property type="evidence" value="ECO:0007669"/>
    <property type="project" value="UniProtKB-KW"/>
</dbReference>
<dbReference type="NCBIfam" id="TIGR00959">
    <property type="entry name" value="ffh"/>
    <property type="match status" value="1"/>
</dbReference>
<dbReference type="GO" id="GO:0003924">
    <property type="term" value="F:GTPase activity"/>
    <property type="evidence" value="ECO:0007669"/>
    <property type="project" value="InterPro"/>
</dbReference>
<evidence type="ECO:0000256" key="5">
    <source>
        <dbReference type="ARBA" id="ARBA00023134"/>
    </source>
</evidence>
<dbReference type="Gene3D" id="1.20.120.140">
    <property type="entry name" value="Signal recognition particle SRP54, nucleotide-binding domain"/>
    <property type="match status" value="1"/>
</dbReference>
<evidence type="ECO:0000313" key="11">
    <source>
        <dbReference type="EMBL" id="CAB4620935.1"/>
    </source>
</evidence>
<accession>A0A6J6IAS3</accession>
<evidence type="ECO:0000256" key="9">
    <source>
        <dbReference type="SAM" id="MobiDB-lite"/>
    </source>
</evidence>
<dbReference type="InterPro" id="IPR003593">
    <property type="entry name" value="AAA+_ATPase"/>
</dbReference>
<dbReference type="SMART" id="SM00962">
    <property type="entry name" value="SRP54"/>
    <property type="match status" value="1"/>
</dbReference>
<dbReference type="SUPFAM" id="SSF47446">
    <property type="entry name" value="Signal peptide-binding domain"/>
    <property type="match status" value="1"/>
</dbReference>
<dbReference type="InterPro" id="IPR013822">
    <property type="entry name" value="Signal_recog_particl_SRP54_hlx"/>
</dbReference>
<evidence type="ECO:0000256" key="7">
    <source>
        <dbReference type="ARBA" id="ARBA00023274"/>
    </source>
</evidence>
<keyword evidence="3" id="KW-0378">Hydrolase</keyword>
<feature type="domain" description="SRP54-type proteins GTP-binding" evidence="10">
    <location>
        <begin position="266"/>
        <end position="279"/>
    </location>
</feature>
<dbReference type="EMBL" id="CAFBNA010000006">
    <property type="protein sequence ID" value="CAB4920348.1"/>
    <property type="molecule type" value="Genomic_DNA"/>
</dbReference>
<evidence type="ECO:0000256" key="4">
    <source>
        <dbReference type="ARBA" id="ARBA00022884"/>
    </source>
</evidence>
<evidence type="ECO:0000313" key="12">
    <source>
        <dbReference type="EMBL" id="CAB4920348.1"/>
    </source>
</evidence>
<keyword evidence="2" id="KW-0547">Nucleotide-binding</keyword>
<evidence type="ECO:0000259" key="10">
    <source>
        <dbReference type="PROSITE" id="PS00300"/>
    </source>
</evidence>
<dbReference type="HAMAP" id="MF_00306">
    <property type="entry name" value="SRP54"/>
    <property type="match status" value="1"/>
</dbReference>
<dbReference type="SUPFAM" id="SSF52540">
    <property type="entry name" value="P-loop containing nucleoside triphosphate hydrolases"/>
    <property type="match status" value="1"/>
</dbReference>
<dbReference type="EMBL" id="CAEZVK010000001">
    <property type="protein sequence ID" value="CAB4620935.1"/>
    <property type="molecule type" value="Genomic_DNA"/>
</dbReference>
<dbReference type="GO" id="GO:0005786">
    <property type="term" value="C:signal recognition particle, endoplasmic reticulum targeting"/>
    <property type="evidence" value="ECO:0007669"/>
    <property type="project" value="UniProtKB-KW"/>
</dbReference>
<dbReference type="AlphaFoldDB" id="A0A6J6IAS3"/>
<dbReference type="InterPro" id="IPR036891">
    <property type="entry name" value="Signal_recog_part_SRP54_M_sf"/>
</dbReference>
<dbReference type="InterPro" id="IPR022941">
    <property type="entry name" value="SRP54"/>
</dbReference>